<dbReference type="Pfam" id="PF00135">
    <property type="entry name" value="COesterase"/>
    <property type="match status" value="1"/>
</dbReference>
<dbReference type="Gene3D" id="3.40.50.1820">
    <property type="entry name" value="alpha/beta hydrolase"/>
    <property type="match status" value="1"/>
</dbReference>
<sequence length="89" mass="9313">MSSHGTDVPYLLDGPGTPPTTPADQELSRDMIAYWTRFAATGDPNGPGLPRWPAYRSGGGATLSLASGPGGIRPVDLATEHDCAFWNGN</sequence>
<dbReference type="RefSeq" id="WP_262845736.1">
    <property type="nucleotide sequence ID" value="NZ_JANZYP010000041.1"/>
</dbReference>
<name>A0ABV9EHE3_9ACTN</name>
<reference evidence="4" key="1">
    <citation type="journal article" date="2019" name="Int. J. Syst. Evol. Microbiol.">
        <title>The Global Catalogue of Microorganisms (GCM) 10K type strain sequencing project: providing services to taxonomists for standard genome sequencing and annotation.</title>
        <authorList>
            <consortium name="The Broad Institute Genomics Platform"/>
            <consortium name="The Broad Institute Genome Sequencing Center for Infectious Disease"/>
            <person name="Wu L."/>
            <person name="Ma J."/>
        </authorList>
    </citation>
    <scope>NUCLEOTIDE SEQUENCE [LARGE SCALE GENOMIC DNA]</scope>
    <source>
        <strain evidence="4">CCUG 49560</strain>
    </source>
</reference>
<feature type="domain" description="Carboxylesterase type B" evidence="2">
    <location>
        <begin position="2"/>
        <end position="86"/>
    </location>
</feature>
<accession>A0ABV9EHE3</accession>
<dbReference type="SUPFAM" id="SSF53474">
    <property type="entry name" value="alpha/beta-Hydrolases"/>
    <property type="match status" value="1"/>
</dbReference>
<evidence type="ECO:0000313" key="3">
    <source>
        <dbReference type="EMBL" id="MFC4588837.1"/>
    </source>
</evidence>
<organism evidence="3 4">
    <name type="scientific">Sphaerisporangium corydalis</name>
    <dbReference type="NCBI Taxonomy" id="1441875"/>
    <lineage>
        <taxon>Bacteria</taxon>
        <taxon>Bacillati</taxon>
        <taxon>Actinomycetota</taxon>
        <taxon>Actinomycetes</taxon>
        <taxon>Streptosporangiales</taxon>
        <taxon>Streptosporangiaceae</taxon>
        <taxon>Sphaerisporangium</taxon>
    </lineage>
</organism>
<evidence type="ECO:0000256" key="1">
    <source>
        <dbReference type="SAM" id="MobiDB-lite"/>
    </source>
</evidence>
<dbReference type="EMBL" id="JBHSFN010000013">
    <property type="protein sequence ID" value="MFC4588837.1"/>
    <property type="molecule type" value="Genomic_DNA"/>
</dbReference>
<evidence type="ECO:0000313" key="4">
    <source>
        <dbReference type="Proteomes" id="UP001595891"/>
    </source>
</evidence>
<keyword evidence="4" id="KW-1185">Reference proteome</keyword>
<dbReference type="Proteomes" id="UP001595891">
    <property type="component" value="Unassembled WGS sequence"/>
</dbReference>
<proteinExistence type="predicted"/>
<dbReference type="InterPro" id="IPR002018">
    <property type="entry name" value="CarbesteraseB"/>
</dbReference>
<feature type="region of interest" description="Disordered" evidence="1">
    <location>
        <begin position="1"/>
        <end position="24"/>
    </location>
</feature>
<evidence type="ECO:0000259" key="2">
    <source>
        <dbReference type="Pfam" id="PF00135"/>
    </source>
</evidence>
<comment type="caution">
    <text evidence="3">The sequence shown here is derived from an EMBL/GenBank/DDBJ whole genome shotgun (WGS) entry which is preliminary data.</text>
</comment>
<protein>
    <submittedName>
        <fullName evidence="3">Carboxylesterase family protein</fullName>
    </submittedName>
</protein>
<gene>
    <name evidence="3" type="ORF">ACFO8L_22295</name>
</gene>
<dbReference type="InterPro" id="IPR029058">
    <property type="entry name" value="AB_hydrolase_fold"/>
</dbReference>